<dbReference type="GO" id="GO:0003964">
    <property type="term" value="F:RNA-directed DNA polymerase activity"/>
    <property type="evidence" value="ECO:0007669"/>
    <property type="project" value="UniProtKB-KW"/>
</dbReference>
<gene>
    <name evidence="9" type="ORF">GN244_ATG07083</name>
</gene>
<reference evidence="9" key="1">
    <citation type="submission" date="2020-04" db="EMBL/GenBank/DDBJ databases">
        <title>Hybrid Assembly of Korean Phytophthora infestans isolates.</title>
        <authorList>
            <person name="Prokchorchik M."/>
            <person name="Lee Y."/>
            <person name="Seo J."/>
            <person name="Cho J.-H."/>
            <person name="Park Y.-E."/>
            <person name="Jang D.-C."/>
            <person name="Im J.-S."/>
            <person name="Choi J.-G."/>
            <person name="Park H.-J."/>
            <person name="Lee G.-B."/>
            <person name="Lee Y.-G."/>
            <person name="Hong S.-Y."/>
            <person name="Cho K."/>
            <person name="Sohn K.H."/>
        </authorList>
    </citation>
    <scope>NUCLEOTIDE SEQUENCE</scope>
    <source>
        <strain evidence="9">KR_1_A1</strain>
    </source>
</reference>
<evidence type="ECO:0000313" key="9">
    <source>
        <dbReference type="EMBL" id="KAF4040732.1"/>
    </source>
</evidence>
<dbReference type="GO" id="GO:0016787">
    <property type="term" value="F:hydrolase activity"/>
    <property type="evidence" value="ECO:0007669"/>
    <property type="project" value="UniProtKB-KW"/>
</dbReference>
<dbReference type="SUPFAM" id="SSF56672">
    <property type="entry name" value="DNA/RNA polymerases"/>
    <property type="match status" value="1"/>
</dbReference>
<evidence type="ECO:0000256" key="1">
    <source>
        <dbReference type="ARBA" id="ARBA00022679"/>
    </source>
</evidence>
<keyword evidence="4" id="KW-0255">Endonuclease</keyword>
<protein>
    <submittedName>
        <fullName evidence="9">RNase H-like domain found in reverse transcriptase</fullName>
    </submittedName>
</protein>
<proteinExistence type="predicted"/>
<accession>A0A833WG84</accession>
<keyword evidence="1" id="KW-0808">Transferase</keyword>
<keyword evidence="6 9" id="KW-0695">RNA-directed DNA polymerase</keyword>
<evidence type="ECO:0000256" key="5">
    <source>
        <dbReference type="ARBA" id="ARBA00022801"/>
    </source>
</evidence>
<dbReference type="InterPro" id="IPR043502">
    <property type="entry name" value="DNA/RNA_pol_sf"/>
</dbReference>
<organism evidence="9 10">
    <name type="scientific">Phytophthora infestans</name>
    <name type="common">Potato late blight agent</name>
    <name type="synonym">Botrytis infestans</name>
    <dbReference type="NCBI Taxonomy" id="4787"/>
    <lineage>
        <taxon>Eukaryota</taxon>
        <taxon>Sar</taxon>
        <taxon>Stramenopiles</taxon>
        <taxon>Oomycota</taxon>
        <taxon>Peronosporomycetes</taxon>
        <taxon>Peronosporales</taxon>
        <taxon>Peronosporaceae</taxon>
        <taxon>Phytophthora</taxon>
    </lineage>
</organism>
<keyword evidence="3" id="KW-0540">Nuclease</keyword>
<dbReference type="Proteomes" id="UP000602510">
    <property type="component" value="Unassembled WGS sequence"/>
</dbReference>
<evidence type="ECO:0000313" key="10">
    <source>
        <dbReference type="Proteomes" id="UP000602510"/>
    </source>
</evidence>
<feature type="region of interest" description="Disordered" evidence="7">
    <location>
        <begin position="12"/>
        <end position="33"/>
    </location>
</feature>
<feature type="domain" description="Reverse transcriptase RNase H-like" evidence="8">
    <location>
        <begin position="61"/>
        <end position="139"/>
    </location>
</feature>
<dbReference type="Pfam" id="PF17917">
    <property type="entry name" value="RT_RNaseH"/>
    <property type="match status" value="1"/>
</dbReference>
<comment type="caution">
    <text evidence="9">The sequence shown here is derived from an EMBL/GenBank/DDBJ whole genome shotgun (WGS) entry which is preliminary data.</text>
</comment>
<evidence type="ECO:0000256" key="3">
    <source>
        <dbReference type="ARBA" id="ARBA00022722"/>
    </source>
</evidence>
<name>A0A833WG84_PHYIN</name>
<evidence type="ECO:0000256" key="6">
    <source>
        <dbReference type="ARBA" id="ARBA00022918"/>
    </source>
</evidence>
<keyword evidence="2" id="KW-0548">Nucleotidyltransferase</keyword>
<dbReference type="AlphaFoldDB" id="A0A833WG84"/>
<evidence type="ECO:0000256" key="7">
    <source>
        <dbReference type="SAM" id="MobiDB-lite"/>
    </source>
</evidence>
<keyword evidence="5" id="KW-0378">Hydrolase</keyword>
<evidence type="ECO:0000259" key="8">
    <source>
        <dbReference type="Pfam" id="PF17917"/>
    </source>
</evidence>
<feature type="compositionally biased region" description="Basic and acidic residues" evidence="7">
    <location>
        <begin position="12"/>
        <end position="26"/>
    </location>
</feature>
<dbReference type="GO" id="GO:0004519">
    <property type="term" value="F:endonuclease activity"/>
    <property type="evidence" value="ECO:0007669"/>
    <property type="project" value="UniProtKB-KW"/>
</dbReference>
<keyword evidence="10" id="KW-1185">Reference proteome</keyword>
<dbReference type="EMBL" id="WSZM01000136">
    <property type="protein sequence ID" value="KAF4040732.1"/>
    <property type="molecule type" value="Genomic_DNA"/>
</dbReference>
<evidence type="ECO:0000256" key="2">
    <source>
        <dbReference type="ARBA" id="ARBA00022695"/>
    </source>
</evidence>
<evidence type="ECO:0000256" key="4">
    <source>
        <dbReference type="ARBA" id="ARBA00022759"/>
    </source>
</evidence>
<sequence>MPPALNALFKIDTRSESPEMQTKAEDQPNPIMARSTPIKHTEDCQTVKSQTLEEDQVSPTAEIYAAAAATRIYSVIKKQQKEIAHFTHYTKIVTPAQRVYSSMELELMTIVELLRKYRVQIQALPIVLNTKSNNLDYLVAS</sequence>
<dbReference type="InterPro" id="IPR041373">
    <property type="entry name" value="RT_RNaseH"/>
</dbReference>